<proteinExistence type="predicted"/>
<reference evidence="1 2" key="1">
    <citation type="submission" date="2021-03" db="EMBL/GenBank/DDBJ databases">
        <title>Actinoplanes flavus sp. nov., a novel actinomycete isolated from Coconut Palm rhizosphere soil.</title>
        <authorList>
            <person name="Luo X."/>
        </authorList>
    </citation>
    <scope>NUCLEOTIDE SEQUENCE [LARGE SCALE GENOMIC DNA]</scope>
    <source>
        <strain evidence="1 2">NEAU-H7</strain>
    </source>
</reference>
<comment type="caution">
    <text evidence="1">The sequence shown here is derived from an EMBL/GenBank/DDBJ whole genome shotgun (WGS) entry which is preliminary data.</text>
</comment>
<dbReference type="SUPFAM" id="SSF48452">
    <property type="entry name" value="TPR-like"/>
    <property type="match status" value="1"/>
</dbReference>
<evidence type="ECO:0000313" key="1">
    <source>
        <dbReference type="EMBL" id="MBO3741642.1"/>
    </source>
</evidence>
<organism evidence="1 2">
    <name type="scientific">Actinoplanes flavus</name>
    <dbReference type="NCBI Taxonomy" id="2820290"/>
    <lineage>
        <taxon>Bacteria</taxon>
        <taxon>Bacillati</taxon>
        <taxon>Actinomycetota</taxon>
        <taxon>Actinomycetes</taxon>
        <taxon>Micromonosporales</taxon>
        <taxon>Micromonosporaceae</taxon>
        <taxon>Actinoplanes</taxon>
    </lineage>
</organism>
<protein>
    <submittedName>
        <fullName evidence="1">Helix-turn-helix domain-containing protein</fullName>
    </submittedName>
</protein>
<dbReference type="Proteomes" id="UP000679690">
    <property type="component" value="Unassembled WGS sequence"/>
</dbReference>
<keyword evidence="2" id="KW-1185">Reference proteome</keyword>
<name>A0ABS3USV1_9ACTN</name>
<dbReference type="InterPro" id="IPR011990">
    <property type="entry name" value="TPR-like_helical_dom_sf"/>
</dbReference>
<dbReference type="RefSeq" id="WP_208470785.1">
    <property type="nucleotide sequence ID" value="NZ_JAGFNS010000022.1"/>
</dbReference>
<dbReference type="Gene3D" id="1.25.40.10">
    <property type="entry name" value="Tetratricopeptide repeat domain"/>
    <property type="match status" value="1"/>
</dbReference>
<accession>A0ABS3USV1</accession>
<evidence type="ECO:0000313" key="2">
    <source>
        <dbReference type="Proteomes" id="UP000679690"/>
    </source>
</evidence>
<gene>
    <name evidence="1" type="ORF">J5X75_29455</name>
</gene>
<sequence length="431" mass="46460">MHKADTAWWTTGSFEGRPMPEILKARDIGAVFRFLRSRGWSRAVTAGAAGLSETRVRAIAQGNQQITSYEVLERIAEGLTIERGLLGLAFTSANQATAPDPTSKPLQPSGSLNLPANGLDSIRAALDIADLPPDGPIRPLPELSTAVTDVVRLRLASNYTRLCVALPDLLNELHRAHEAWAGQRRAAVAALLTQAYRAADALADKSGHHDLSARIIAMMTQSARRSGDELVLATASYVRGELFFANGRPDLGRTVLERAAERLLPGSDTDTSAAYGSLHMRAAVLAGQSGRLDQARDHLAEAAEYATQVPEGEYHGTAFGPSSVRIHEVTLAVDTGDPDNALRVAADWDPPEELPAERRSHFYIDLARSRAMLDSPEDAVTALFQARAVAPEHTRFHPQVRRLVSDLLDGAGSTSRVHDFARWTAAPAAVS</sequence>
<dbReference type="EMBL" id="JAGFNS010000022">
    <property type="protein sequence ID" value="MBO3741642.1"/>
    <property type="molecule type" value="Genomic_DNA"/>
</dbReference>